<feature type="compositionally biased region" description="Polar residues" evidence="1">
    <location>
        <begin position="1"/>
        <end position="16"/>
    </location>
</feature>
<organism evidence="2 3">
    <name type="scientific">Pyrrhoderma noxium</name>
    <dbReference type="NCBI Taxonomy" id="2282107"/>
    <lineage>
        <taxon>Eukaryota</taxon>
        <taxon>Fungi</taxon>
        <taxon>Dikarya</taxon>
        <taxon>Basidiomycota</taxon>
        <taxon>Agaricomycotina</taxon>
        <taxon>Agaricomycetes</taxon>
        <taxon>Hymenochaetales</taxon>
        <taxon>Hymenochaetaceae</taxon>
        <taxon>Pyrrhoderma</taxon>
    </lineage>
</organism>
<sequence>MSSSPVKGTHQATPVQTHHHKPTTQSSSSHSKSNHLSSPHSPIAANAKSSHIVESTGRENVVSKRKLDRSDSNLKRVDGSNQPEKQPKISPPENKEIKTKTIETSTDRDKEISGAQKRREKHGTQDDYHNIEVTLGNYLRIVRPRYSSWLLSEPKNDDNENREEKEYEDRRCILSAIKTAIDMLDHPLRDYNLSKEQCSSLLKKPGVTADFYENALNMLKDGFTITKDKKMRKKVKKNGAENVSKAIELLKKRTQGNN</sequence>
<dbReference type="Proteomes" id="UP000217199">
    <property type="component" value="Unassembled WGS sequence"/>
</dbReference>
<protein>
    <submittedName>
        <fullName evidence="2">Uncharacterized protein</fullName>
    </submittedName>
</protein>
<dbReference type="EMBL" id="NBII01000008">
    <property type="protein sequence ID" value="PAV16770.1"/>
    <property type="molecule type" value="Genomic_DNA"/>
</dbReference>
<reference evidence="2 3" key="1">
    <citation type="journal article" date="2017" name="Mol. Ecol.">
        <title>Comparative and population genomic landscape of Phellinus noxius: A hypervariable fungus causing root rot in trees.</title>
        <authorList>
            <person name="Chung C.L."/>
            <person name="Lee T.J."/>
            <person name="Akiba M."/>
            <person name="Lee H.H."/>
            <person name="Kuo T.H."/>
            <person name="Liu D."/>
            <person name="Ke H.M."/>
            <person name="Yokoi T."/>
            <person name="Roa M.B."/>
            <person name="Lu M.J."/>
            <person name="Chang Y.Y."/>
            <person name="Ann P.J."/>
            <person name="Tsai J.N."/>
            <person name="Chen C.Y."/>
            <person name="Tzean S.S."/>
            <person name="Ota Y."/>
            <person name="Hattori T."/>
            <person name="Sahashi N."/>
            <person name="Liou R.F."/>
            <person name="Kikuchi T."/>
            <person name="Tsai I.J."/>
        </authorList>
    </citation>
    <scope>NUCLEOTIDE SEQUENCE [LARGE SCALE GENOMIC DNA]</scope>
    <source>
        <strain evidence="2 3">FFPRI411160</strain>
    </source>
</reference>
<evidence type="ECO:0000313" key="2">
    <source>
        <dbReference type="EMBL" id="PAV16770.1"/>
    </source>
</evidence>
<keyword evidence="3" id="KW-1185">Reference proteome</keyword>
<gene>
    <name evidence="2" type="ORF">PNOK_0839000</name>
</gene>
<dbReference type="AlphaFoldDB" id="A0A286UB23"/>
<feature type="compositionally biased region" description="Basic and acidic residues" evidence="1">
    <location>
        <begin position="93"/>
        <end position="112"/>
    </location>
</feature>
<comment type="caution">
    <text evidence="2">The sequence shown here is derived from an EMBL/GenBank/DDBJ whole genome shotgun (WGS) entry which is preliminary data.</text>
</comment>
<evidence type="ECO:0000313" key="3">
    <source>
        <dbReference type="Proteomes" id="UP000217199"/>
    </source>
</evidence>
<feature type="compositionally biased region" description="Low complexity" evidence="1">
    <location>
        <begin position="23"/>
        <end position="42"/>
    </location>
</feature>
<evidence type="ECO:0000256" key="1">
    <source>
        <dbReference type="SAM" id="MobiDB-lite"/>
    </source>
</evidence>
<proteinExistence type="predicted"/>
<feature type="compositionally biased region" description="Basic and acidic residues" evidence="1">
    <location>
        <begin position="68"/>
        <end position="78"/>
    </location>
</feature>
<feature type="region of interest" description="Disordered" evidence="1">
    <location>
        <begin position="1"/>
        <end position="125"/>
    </location>
</feature>
<dbReference type="InParanoid" id="A0A286UB23"/>
<name>A0A286UB23_9AGAM</name>
<accession>A0A286UB23</accession>